<dbReference type="EMBL" id="UEYP01000002">
    <property type="protein sequence ID" value="SSC66499.1"/>
    <property type="molecule type" value="Genomic_DNA"/>
</dbReference>
<sequence>MLTALAGCSQTIRTTDEKAVACAKAGLSDEQCTQSKYGLRATSLPPVISPST</sequence>
<evidence type="ECO:0000313" key="2">
    <source>
        <dbReference type="Proteomes" id="UP000254764"/>
    </source>
</evidence>
<dbReference type="Proteomes" id="UP000254764">
    <property type="component" value="Unassembled WGS sequence"/>
</dbReference>
<organism evidence="1 2">
    <name type="scientific">Ciceribacter selenitireducens ATCC BAA-1503</name>
    <dbReference type="NCBI Taxonomy" id="1336235"/>
    <lineage>
        <taxon>Bacteria</taxon>
        <taxon>Pseudomonadati</taxon>
        <taxon>Pseudomonadota</taxon>
        <taxon>Alphaproteobacteria</taxon>
        <taxon>Hyphomicrobiales</taxon>
        <taxon>Rhizobiaceae</taxon>
        <taxon>Ciceribacter</taxon>
    </lineage>
</organism>
<gene>
    <name evidence="1" type="ORF">RHIZ70_2207</name>
</gene>
<proteinExistence type="predicted"/>
<evidence type="ECO:0000313" key="1">
    <source>
        <dbReference type="EMBL" id="SSC66499.1"/>
    </source>
</evidence>
<keyword evidence="2" id="KW-1185">Reference proteome</keyword>
<name>A0A376AF76_9HYPH</name>
<reference evidence="2" key="1">
    <citation type="submission" date="2018-07" db="EMBL/GenBank/DDBJ databases">
        <authorList>
            <person name="Peiro R."/>
            <person name="Begona"/>
            <person name="Cbmso G."/>
            <person name="Lopez M."/>
            <person name="Gonzalez S."/>
        </authorList>
    </citation>
    <scope>NUCLEOTIDE SEQUENCE [LARGE SCALE GENOMIC DNA]</scope>
</reference>
<accession>A0A376AF76</accession>
<dbReference type="AlphaFoldDB" id="A0A376AF76"/>
<protein>
    <submittedName>
        <fullName evidence="1">Uncharacterized protein</fullName>
    </submittedName>
</protein>